<name>A0A0J9X7U2_GEOCN</name>
<evidence type="ECO:0000313" key="3">
    <source>
        <dbReference type="Proteomes" id="UP000242525"/>
    </source>
</evidence>
<dbReference type="Gene3D" id="4.10.240.10">
    <property type="entry name" value="Zn(2)-C6 fungal-type DNA-binding domain"/>
    <property type="match status" value="1"/>
</dbReference>
<accession>A0A0J9X7U2</accession>
<organism evidence="2 3">
    <name type="scientific">Geotrichum candidum</name>
    <name type="common">Oospora lactis</name>
    <name type="synonym">Dipodascus geotrichum</name>
    <dbReference type="NCBI Taxonomy" id="1173061"/>
    <lineage>
        <taxon>Eukaryota</taxon>
        <taxon>Fungi</taxon>
        <taxon>Dikarya</taxon>
        <taxon>Ascomycota</taxon>
        <taxon>Saccharomycotina</taxon>
        <taxon>Dipodascomycetes</taxon>
        <taxon>Dipodascales</taxon>
        <taxon>Dipodascaceae</taxon>
        <taxon>Geotrichum</taxon>
    </lineage>
</organism>
<dbReference type="PROSITE" id="PS00463">
    <property type="entry name" value="ZN2_CY6_FUNGAL_1"/>
    <property type="match status" value="1"/>
</dbReference>
<dbReference type="PANTHER" id="PTHR47431:SF1">
    <property type="entry name" value="ZN(II)2CYS6 TRANSCRIPTION FACTOR (EUROFUNG)"/>
    <property type="match status" value="1"/>
</dbReference>
<dbReference type="CDD" id="cd00067">
    <property type="entry name" value="GAL4"/>
    <property type="match status" value="1"/>
</dbReference>
<dbReference type="EMBL" id="CCBN010000004">
    <property type="protein sequence ID" value="CDO53238.1"/>
    <property type="molecule type" value="Genomic_DNA"/>
</dbReference>
<dbReference type="PROSITE" id="PS50048">
    <property type="entry name" value="ZN2_CY6_FUNGAL_2"/>
    <property type="match status" value="1"/>
</dbReference>
<dbReference type="OrthoDB" id="4089074at2759"/>
<dbReference type="CDD" id="cd12148">
    <property type="entry name" value="fungal_TF_MHR"/>
    <property type="match status" value="1"/>
</dbReference>
<dbReference type="STRING" id="1173061.A0A0J9X7U2"/>
<dbReference type="SMART" id="SM00066">
    <property type="entry name" value="GAL4"/>
    <property type="match status" value="1"/>
</dbReference>
<feature type="domain" description="Zn(2)-C6 fungal-type" evidence="1">
    <location>
        <begin position="24"/>
        <end position="53"/>
    </location>
</feature>
<dbReference type="GO" id="GO:0000981">
    <property type="term" value="F:DNA-binding transcription factor activity, RNA polymerase II-specific"/>
    <property type="evidence" value="ECO:0007669"/>
    <property type="project" value="InterPro"/>
</dbReference>
<dbReference type="GO" id="GO:0008270">
    <property type="term" value="F:zinc ion binding"/>
    <property type="evidence" value="ECO:0007669"/>
    <property type="project" value="InterPro"/>
</dbReference>
<dbReference type="AlphaFoldDB" id="A0A0J9X7U2"/>
<dbReference type="Proteomes" id="UP000242525">
    <property type="component" value="Unassembled WGS sequence"/>
</dbReference>
<sequence length="738" mass="84554">MNTSTKPQAKLSKDRPTRLVSRQACLNCRERKIKCNGVHVCRNCKQLDLDCIFVKSNRGGNRKRNSLKSNNEQSASLGSDLATASSPVILFYDGSNDAELTNHPTSDNTTTPSSLDVNMSSFSVVTEPVEDSDSISIFTKRKEISESPQTVISDEDKHRAAIASFQLGLDEIQTKVNNLKSPLLQRIPSSSATTTFEVRKLFSNDPQQLKDLDLPSLEIIEYFIDLYYEYFYPNQNFLLPKSCAFSVISIKTDVAIFHSIFAVVCRFADDDHCAKLGIHPYMRDCFYWIAQFEKHRKHMFPFLLMKSMLLIGMVYTSCEDSTSVNALKIIQEALQVCRWHNLDKKYYCTTYELTKADGERKLRSFTPQQLMIRESHIRSIWELWKLQLQLAILDNDKSQIPPFNGDLCLPVSDEHYYSEFRNWDYKYSFWHDVDADLLNICNDDTTLLGSAFTDDEIDNNTGSLEKVLYSSSSLYVITANLLSLTFKLNMPINEDFIRAIENRVQILYSKIPRTGLSHMTRGGGFGMSFGCIFCTSLILNYFKAESLFVYLRAHTSSKGKLAHITVKSIEAIDAFLMSNGEDVEDVDLYRNYLMCQWSALAVCHMLQITNPYTTEEIGHELEKHYSPLVGVLIYGSMTVLASELALQLRMRTLGLPVPRCRTDSIDFTKFPEAQGRNPVFTNKYGERNWPIGFFGDATQYRNLLDHLHKILQFQEKLWPRNKEFLVQVEVIMNHLDSL</sequence>
<dbReference type="InterPro" id="IPR036864">
    <property type="entry name" value="Zn2-C6_fun-type_DNA-bd_sf"/>
</dbReference>
<dbReference type="InterPro" id="IPR001138">
    <property type="entry name" value="Zn2Cys6_DnaBD"/>
</dbReference>
<proteinExistence type="predicted"/>
<evidence type="ECO:0000313" key="2">
    <source>
        <dbReference type="EMBL" id="CDO53238.1"/>
    </source>
</evidence>
<reference evidence="2" key="1">
    <citation type="submission" date="2014-03" db="EMBL/GenBank/DDBJ databases">
        <authorList>
            <person name="Casaregola S."/>
        </authorList>
    </citation>
    <scope>NUCLEOTIDE SEQUENCE [LARGE SCALE GENOMIC DNA]</scope>
    <source>
        <strain evidence="2">CLIB 918</strain>
    </source>
</reference>
<comment type="caution">
    <text evidence="2">The sequence shown here is derived from an EMBL/GenBank/DDBJ whole genome shotgun (WGS) entry which is preliminary data.</text>
</comment>
<keyword evidence="3" id="KW-1185">Reference proteome</keyword>
<dbReference type="PANTHER" id="PTHR47431">
    <property type="entry name" value="ZN(II)2CYS6 TRANSCRIPTION FACTOR (EUROFUNG)-RELATED"/>
    <property type="match status" value="1"/>
</dbReference>
<dbReference type="Pfam" id="PF00172">
    <property type="entry name" value="Zn_clus"/>
    <property type="match status" value="1"/>
</dbReference>
<protein>
    <recommendedName>
        <fullName evidence="1">Zn(2)-C6 fungal-type domain-containing protein</fullName>
    </recommendedName>
</protein>
<evidence type="ECO:0000259" key="1">
    <source>
        <dbReference type="PROSITE" id="PS50048"/>
    </source>
</evidence>
<dbReference type="SUPFAM" id="SSF57701">
    <property type="entry name" value="Zn2/Cys6 DNA-binding domain"/>
    <property type="match status" value="1"/>
</dbReference>
<gene>
    <name evidence="2" type="ORF">BN980_GECA04s06588g</name>
</gene>